<dbReference type="PANTHER" id="PTHR44591:SF3">
    <property type="entry name" value="RESPONSE REGULATORY DOMAIN-CONTAINING PROTEIN"/>
    <property type="match status" value="1"/>
</dbReference>
<dbReference type="PROSITE" id="PS50110">
    <property type="entry name" value="RESPONSE_REGULATORY"/>
    <property type="match status" value="1"/>
</dbReference>
<dbReference type="SUPFAM" id="SSF46689">
    <property type="entry name" value="Homeodomain-like"/>
    <property type="match status" value="1"/>
</dbReference>
<evidence type="ECO:0000256" key="1">
    <source>
        <dbReference type="ARBA" id="ARBA00022553"/>
    </source>
</evidence>
<dbReference type="InterPro" id="IPR009057">
    <property type="entry name" value="Homeodomain-like_sf"/>
</dbReference>
<name>A0A3B0W5F4_9ZZZZ</name>
<dbReference type="GO" id="GO:0043565">
    <property type="term" value="F:sequence-specific DNA binding"/>
    <property type="evidence" value="ECO:0007669"/>
    <property type="project" value="InterPro"/>
</dbReference>
<keyword evidence="1" id="KW-0597">Phosphoprotein</keyword>
<dbReference type="Pfam" id="PF02954">
    <property type="entry name" value="HTH_8"/>
    <property type="match status" value="1"/>
</dbReference>
<dbReference type="EMBL" id="UOFC01000156">
    <property type="protein sequence ID" value="VAW47583.1"/>
    <property type="molecule type" value="Genomic_DNA"/>
</dbReference>
<dbReference type="Pfam" id="PF00072">
    <property type="entry name" value="Response_reg"/>
    <property type="match status" value="1"/>
</dbReference>
<feature type="domain" description="Response regulatory" evidence="2">
    <location>
        <begin position="9"/>
        <end position="128"/>
    </location>
</feature>
<accession>A0A3B0W5F4</accession>
<dbReference type="SMART" id="SM00448">
    <property type="entry name" value="REC"/>
    <property type="match status" value="1"/>
</dbReference>
<dbReference type="InterPro" id="IPR001789">
    <property type="entry name" value="Sig_transdc_resp-reg_receiver"/>
</dbReference>
<protein>
    <recommendedName>
        <fullName evidence="2">Response regulatory domain-containing protein</fullName>
    </recommendedName>
</protein>
<evidence type="ECO:0000259" key="2">
    <source>
        <dbReference type="PROSITE" id="PS50110"/>
    </source>
</evidence>
<dbReference type="Gene3D" id="1.10.10.60">
    <property type="entry name" value="Homeodomain-like"/>
    <property type="match status" value="1"/>
</dbReference>
<proteinExistence type="predicted"/>
<dbReference type="SUPFAM" id="SSF52172">
    <property type="entry name" value="CheY-like"/>
    <property type="match status" value="1"/>
</dbReference>
<dbReference type="InterPro" id="IPR002197">
    <property type="entry name" value="HTH_Fis"/>
</dbReference>
<sequence length="213" mass="23986">MDVSLKKTNILLIDDNPALRGMLGFSLELEGYVVIEAESKSEAIAALKEQSIYIIILDLGMPPNQYTPEEGLAVLDWLLANQPESKVVILTGQGDEKVSYLALKKGAFDFLEKPVTVEALLVAVKRACLFYNQNKKLKQQEGIQKVQIEVNLGQGVKETRNQAEQKLVKQVLADTEFNVHETARRLGLKRENVYYLIKKYHLKRDDVPSTEKG</sequence>
<dbReference type="AlphaFoldDB" id="A0A3B0W5F4"/>
<dbReference type="PRINTS" id="PR01590">
    <property type="entry name" value="HTHFIS"/>
</dbReference>
<dbReference type="GO" id="GO:0000160">
    <property type="term" value="P:phosphorelay signal transduction system"/>
    <property type="evidence" value="ECO:0007669"/>
    <property type="project" value="InterPro"/>
</dbReference>
<gene>
    <name evidence="3" type="ORF">MNBD_GAMMA03-1336</name>
</gene>
<evidence type="ECO:0000313" key="3">
    <source>
        <dbReference type="EMBL" id="VAW47583.1"/>
    </source>
</evidence>
<dbReference type="InterPro" id="IPR050595">
    <property type="entry name" value="Bact_response_regulator"/>
</dbReference>
<organism evidence="3">
    <name type="scientific">hydrothermal vent metagenome</name>
    <dbReference type="NCBI Taxonomy" id="652676"/>
    <lineage>
        <taxon>unclassified sequences</taxon>
        <taxon>metagenomes</taxon>
        <taxon>ecological metagenomes</taxon>
    </lineage>
</organism>
<reference evidence="3" key="1">
    <citation type="submission" date="2018-06" db="EMBL/GenBank/DDBJ databases">
        <authorList>
            <person name="Zhirakovskaya E."/>
        </authorList>
    </citation>
    <scope>NUCLEOTIDE SEQUENCE</scope>
</reference>
<dbReference type="Gene3D" id="3.40.50.2300">
    <property type="match status" value="1"/>
</dbReference>
<dbReference type="PANTHER" id="PTHR44591">
    <property type="entry name" value="STRESS RESPONSE REGULATOR PROTEIN 1"/>
    <property type="match status" value="1"/>
</dbReference>
<dbReference type="InterPro" id="IPR011006">
    <property type="entry name" value="CheY-like_superfamily"/>
</dbReference>